<evidence type="ECO:0000256" key="6">
    <source>
        <dbReference type="HAMAP-Rule" id="MF_01186"/>
    </source>
</evidence>
<dbReference type="PANTHER" id="PTHR38098">
    <property type="entry name" value="LPS-ASSEMBLY LIPOPROTEIN LPTE"/>
    <property type="match status" value="1"/>
</dbReference>
<proteinExistence type="inferred from homology"/>
<evidence type="ECO:0000256" key="5">
    <source>
        <dbReference type="ARBA" id="ARBA00023288"/>
    </source>
</evidence>
<keyword evidence="2 6" id="KW-0472">Membrane</keyword>
<comment type="caution">
    <text evidence="8">The sequence shown here is derived from an EMBL/GenBank/DDBJ whole genome shotgun (WGS) entry which is preliminary data.</text>
</comment>
<feature type="region of interest" description="Disordered" evidence="7">
    <location>
        <begin position="184"/>
        <end position="218"/>
    </location>
</feature>
<dbReference type="Pfam" id="PF04390">
    <property type="entry name" value="LptE"/>
    <property type="match status" value="1"/>
</dbReference>
<comment type="subunit">
    <text evidence="6">Component of the lipopolysaccharide transport and assembly complex. Interacts with LptD.</text>
</comment>
<evidence type="ECO:0000256" key="3">
    <source>
        <dbReference type="ARBA" id="ARBA00023139"/>
    </source>
</evidence>
<comment type="similarity">
    <text evidence="6">Belongs to the LptE lipoprotein family.</text>
</comment>
<evidence type="ECO:0000256" key="4">
    <source>
        <dbReference type="ARBA" id="ARBA00023237"/>
    </source>
</evidence>
<comment type="function">
    <text evidence="6">Together with LptD, is involved in the assembly of lipopolysaccharide (LPS) at the surface of the outer membrane. Required for the proper assembly of LptD. Binds LPS and may serve as the LPS recognition site at the outer membrane.</text>
</comment>
<dbReference type="Proteomes" id="UP000294692">
    <property type="component" value="Unassembled WGS sequence"/>
</dbReference>
<evidence type="ECO:0000313" key="9">
    <source>
        <dbReference type="Proteomes" id="UP000294692"/>
    </source>
</evidence>
<dbReference type="GO" id="GO:0001530">
    <property type="term" value="F:lipopolysaccharide binding"/>
    <property type="evidence" value="ECO:0007669"/>
    <property type="project" value="TreeGrafter"/>
</dbReference>
<evidence type="ECO:0000313" key="8">
    <source>
        <dbReference type="EMBL" id="TCV01300.1"/>
    </source>
</evidence>
<evidence type="ECO:0000256" key="1">
    <source>
        <dbReference type="ARBA" id="ARBA00022729"/>
    </source>
</evidence>
<evidence type="ECO:0000256" key="2">
    <source>
        <dbReference type="ARBA" id="ARBA00023136"/>
    </source>
</evidence>
<dbReference type="PANTHER" id="PTHR38098:SF1">
    <property type="entry name" value="LPS-ASSEMBLY LIPOPROTEIN LPTE"/>
    <property type="match status" value="1"/>
</dbReference>
<keyword evidence="3" id="KW-0564">Palmitate</keyword>
<sequence>MHSTIRVSPASSSFIPDSFRRWLRSLLCLGLALAVAGCGFQLKGTSPLPFETLYTNIPDSSEFGAQLRRAILAASPDTRFVSDPQDAQAKLVQLANRQFQRELSIDAQGQVEEYELNLEFVFQLTDDKNRLLLPPTTLRSTRDMPYDPNSVQAKQGEIATVYRNMRRGLIDRIVRRLTSPEVTEAYLDRDAQPIDENPPEMPPTPSSSQELDLQEIEP</sequence>
<dbReference type="OrthoDB" id="5298094at2"/>
<name>A0A4V2VS72_9BURK</name>
<dbReference type="GO" id="GO:0009279">
    <property type="term" value="C:cell outer membrane"/>
    <property type="evidence" value="ECO:0007669"/>
    <property type="project" value="UniProtKB-UniRule"/>
</dbReference>
<reference evidence="8 9" key="1">
    <citation type="submission" date="2019-03" db="EMBL/GenBank/DDBJ databases">
        <title>Genomic Encyclopedia of Type Strains, Phase IV (KMG-IV): sequencing the most valuable type-strain genomes for metagenomic binning, comparative biology and taxonomic classification.</title>
        <authorList>
            <person name="Goeker M."/>
        </authorList>
    </citation>
    <scope>NUCLEOTIDE SEQUENCE [LARGE SCALE GENOMIC DNA]</scope>
    <source>
        <strain evidence="8 9">DSM 100048</strain>
    </source>
</reference>
<dbReference type="AlphaFoldDB" id="A0A4V2VS72"/>
<dbReference type="Gene3D" id="3.30.160.150">
    <property type="entry name" value="Lipoprotein like domain"/>
    <property type="match status" value="1"/>
</dbReference>
<dbReference type="GO" id="GO:0015920">
    <property type="term" value="P:lipopolysaccharide transport"/>
    <property type="evidence" value="ECO:0007669"/>
    <property type="project" value="TreeGrafter"/>
</dbReference>
<keyword evidence="9" id="KW-1185">Reference proteome</keyword>
<accession>A0A4V2VS72</accession>
<protein>
    <recommendedName>
        <fullName evidence="6">LPS-assembly lipoprotein LptE</fullName>
    </recommendedName>
</protein>
<keyword evidence="5 8" id="KW-0449">Lipoprotein</keyword>
<dbReference type="InterPro" id="IPR007485">
    <property type="entry name" value="LPS_assembly_LptE"/>
</dbReference>
<dbReference type="GO" id="GO:0043165">
    <property type="term" value="P:Gram-negative-bacterium-type cell outer membrane assembly"/>
    <property type="evidence" value="ECO:0007669"/>
    <property type="project" value="UniProtKB-UniRule"/>
</dbReference>
<keyword evidence="4 6" id="KW-0998">Cell outer membrane</keyword>
<dbReference type="HAMAP" id="MF_01186">
    <property type="entry name" value="LPS_assembly_LptE"/>
    <property type="match status" value="1"/>
</dbReference>
<dbReference type="EMBL" id="SMBX01000002">
    <property type="protein sequence ID" value="TCV01300.1"/>
    <property type="molecule type" value="Genomic_DNA"/>
</dbReference>
<evidence type="ECO:0000256" key="7">
    <source>
        <dbReference type="SAM" id="MobiDB-lite"/>
    </source>
</evidence>
<organism evidence="8 9">
    <name type="scientific">Paracandidimonas soli</name>
    <dbReference type="NCBI Taxonomy" id="1917182"/>
    <lineage>
        <taxon>Bacteria</taxon>
        <taxon>Pseudomonadati</taxon>
        <taxon>Pseudomonadota</taxon>
        <taxon>Betaproteobacteria</taxon>
        <taxon>Burkholderiales</taxon>
        <taxon>Alcaligenaceae</taxon>
        <taxon>Paracandidimonas</taxon>
    </lineage>
</organism>
<keyword evidence="1" id="KW-0732">Signal</keyword>
<dbReference type="RefSeq" id="WP_132473717.1">
    <property type="nucleotide sequence ID" value="NZ_JBEBWM010000097.1"/>
</dbReference>
<gene>
    <name evidence="6" type="primary">lptE</name>
    <name evidence="8" type="ORF">EV686_1028</name>
</gene>
<dbReference type="GO" id="GO:1990351">
    <property type="term" value="C:transporter complex"/>
    <property type="evidence" value="ECO:0007669"/>
    <property type="project" value="TreeGrafter"/>
</dbReference>